<dbReference type="SUPFAM" id="SSF46955">
    <property type="entry name" value="Putative DNA-binding domain"/>
    <property type="match status" value="1"/>
</dbReference>
<gene>
    <name evidence="2" type="ORF">GL279_06645</name>
</gene>
<comment type="caution">
    <text evidence="2">The sequence shown here is derived from an EMBL/GenBank/DDBJ whole genome shotgun (WGS) entry which is preliminary data.</text>
</comment>
<dbReference type="AlphaFoldDB" id="A0A844H084"/>
<reference evidence="2 3" key="1">
    <citation type="submission" date="2019-11" db="EMBL/GenBank/DDBJ databases">
        <authorList>
            <person name="Dong K."/>
        </authorList>
    </citation>
    <scope>NUCLEOTIDE SEQUENCE [LARGE SCALE GENOMIC DNA]</scope>
    <source>
        <strain evidence="2 3">JCM 17370</strain>
    </source>
</reference>
<evidence type="ECO:0000313" key="3">
    <source>
        <dbReference type="Proteomes" id="UP000442533"/>
    </source>
</evidence>
<dbReference type="GO" id="GO:0003677">
    <property type="term" value="F:DNA binding"/>
    <property type="evidence" value="ECO:0007669"/>
    <property type="project" value="InterPro"/>
</dbReference>
<name>A0A844H084_9RHOB</name>
<dbReference type="Pfam" id="PF02316">
    <property type="entry name" value="HTH_Tnp_Mu_1"/>
    <property type="match status" value="1"/>
</dbReference>
<dbReference type="OrthoDB" id="7358490at2"/>
<evidence type="ECO:0000313" key="2">
    <source>
        <dbReference type="EMBL" id="MTH34279.1"/>
    </source>
</evidence>
<dbReference type="InterPro" id="IPR003314">
    <property type="entry name" value="Mu-type_HTH"/>
</dbReference>
<feature type="domain" description="HTH Mu-type" evidence="1">
    <location>
        <begin position="44"/>
        <end position="108"/>
    </location>
</feature>
<keyword evidence="3" id="KW-1185">Reference proteome</keyword>
<dbReference type="EMBL" id="WMIF01000006">
    <property type="protein sequence ID" value="MTH34279.1"/>
    <property type="molecule type" value="Genomic_DNA"/>
</dbReference>
<dbReference type="Proteomes" id="UP000442533">
    <property type="component" value="Unassembled WGS sequence"/>
</dbReference>
<sequence length="187" mass="20995">MKMADRLDLTVSVPADEWAYMQRRLAWFEALLLRIVRDRAAFPEWHDAGQLADLRLPGLPASRSAIAQKASREGWTRRAAKGRRVLFHVSSLPARAFDALIARILDLPELEAETDALFTLPTPPAPEVLAENATPAWVLPLMRLIRQEGDLAKAWRALPDHLPEHVPLPDVEDAAKMLVKLKLIKGH</sequence>
<accession>A0A844H084</accession>
<dbReference type="Gene3D" id="1.10.10.10">
    <property type="entry name" value="Winged helix-like DNA-binding domain superfamily/Winged helix DNA-binding domain"/>
    <property type="match status" value="1"/>
</dbReference>
<organism evidence="2 3">
    <name type="scientific">Paracoccus limosus</name>
    <dbReference type="NCBI Taxonomy" id="913252"/>
    <lineage>
        <taxon>Bacteria</taxon>
        <taxon>Pseudomonadati</taxon>
        <taxon>Pseudomonadota</taxon>
        <taxon>Alphaproteobacteria</taxon>
        <taxon>Rhodobacterales</taxon>
        <taxon>Paracoccaceae</taxon>
        <taxon>Paracoccus</taxon>
    </lineage>
</organism>
<evidence type="ECO:0000259" key="1">
    <source>
        <dbReference type="PROSITE" id="PS51702"/>
    </source>
</evidence>
<protein>
    <recommendedName>
        <fullName evidence="1">HTH Mu-type domain-containing protein</fullName>
    </recommendedName>
</protein>
<dbReference type="InterPro" id="IPR009061">
    <property type="entry name" value="DNA-bd_dom_put_sf"/>
</dbReference>
<dbReference type="PROSITE" id="PS51702">
    <property type="entry name" value="HTH_MU"/>
    <property type="match status" value="1"/>
</dbReference>
<proteinExistence type="predicted"/>
<dbReference type="InterPro" id="IPR036388">
    <property type="entry name" value="WH-like_DNA-bd_sf"/>
</dbReference>